<dbReference type="InterPro" id="IPR025906">
    <property type="entry name" value="YjfB_motility"/>
</dbReference>
<evidence type="ECO:0000313" key="1">
    <source>
        <dbReference type="EMBL" id="RLL42934.1"/>
    </source>
</evidence>
<name>A0A498D6Z8_9BACI</name>
<comment type="caution">
    <text evidence="1">The sequence shown here is derived from an EMBL/GenBank/DDBJ whole genome shotgun (WGS) entry which is preliminary data.</text>
</comment>
<sequence length="62" mass="6659">MDIAALSIGMSQSQVKSDVGLALMNKIMNVSENQSLRLTEMLGETSRMPAHPSLGNKVDIKA</sequence>
<protein>
    <submittedName>
        <fullName evidence="1">Putative motility protein</fullName>
    </submittedName>
</protein>
<gene>
    <name evidence="1" type="ORF">D8M04_15425</name>
</gene>
<evidence type="ECO:0000313" key="2">
    <source>
        <dbReference type="Proteomes" id="UP000270219"/>
    </source>
</evidence>
<dbReference type="Proteomes" id="UP000270219">
    <property type="component" value="Unassembled WGS sequence"/>
</dbReference>
<dbReference type="EMBL" id="RCHR01000005">
    <property type="protein sequence ID" value="RLL42934.1"/>
    <property type="molecule type" value="Genomic_DNA"/>
</dbReference>
<organism evidence="1 2">
    <name type="scientific">Oceanobacillus piezotolerans</name>
    <dbReference type="NCBI Taxonomy" id="2448030"/>
    <lineage>
        <taxon>Bacteria</taxon>
        <taxon>Bacillati</taxon>
        <taxon>Bacillota</taxon>
        <taxon>Bacilli</taxon>
        <taxon>Bacillales</taxon>
        <taxon>Bacillaceae</taxon>
        <taxon>Oceanobacillus</taxon>
    </lineage>
</organism>
<dbReference type="RefSeq" id="WP_121524301.1">
    <property type="nucleotide sequence ID" value="NZ_RCHR01000005.1"/>
</dbReference>
<dbReference type="Pfam" id="PF14070">
    <property type="entry name" value="YjfB_motility"/>
    <property type="match status" value="1"/>
</dbReference>
<dbReference type="AlphaFoldDB" id="A0A498D6Z8"/>
<keyword evidence="2" id="KW-1185">Reference proteome</keyword>
<proteinExistence type="predicted"/>
<reference evidence="1 2" key="1">
    <citation type="submission" date="2018-10" db="EMBL/GenBank/DDBJ databases">
        <title>Oceanobacillus sp. YLB-02 draft genome.</title>
        <authorList>
            <person name="Yu L."/>
        </authorList>
    </citation>
    <scope>NUCLEOTIDE SEQUENCE [LARGE SCALE GENOMIC DNA]</scope>
    <source>
        <strain evidence="1 2">YLB-02</strain>
    </source>
</reference>
<dbReference type="OrthoDB" id="1924973at2"/>
<accession>A0A498D6Z8</accession>